<organism evidence="2 3">
    <name type="scientific">Thermoactinomyces daqus</name>
    <dbReference type="NCBI Taxonomy" id="1329516"/>
    <lineage>
        <taxon>Bacteria</taxon>
        <taxon>Bacillati</taxon>
        <taxon>Bacillota</taxon>
        <taxon>Bacilli</taxon>
        <taxon>Bacillales</taxon>
        <taxon>Thermoactinomycetaceae</taxon>
        <taxon>Thermoactinomyces</taxon>
    </lineage>
</organism>
<feature type="compositionally biased region" description="Polar residues" evidence="1">
    <location>
        <begin position="45"/>
        <end position="58"/>
    </location>
</feature>
<evidence type="ECO:0000313" key="2">
    <source>
        <dbReference type="EMBL" id="MBA4543527.1"/>
    </source>
</evidence>
<accession>A0A7W1XBB8</accession>
<dbReference type="OrthoDB" id="9894989at2"/>
<gene>
    <name evidence="2" type="ORF">H1164_11540</name>
</gene>
<proteinExistence type="predicted"/>
<dbReference type="RefSeq" id="WP_033101223.1">
    <property type="nucleotide sequence ID" value="NZ_JACEIP010000017.1"/>
</dbReference>
<keyword evidence="3" id="KW-1185">Reference proteome</keyword>
<feature type="region of interest" description="Disordered" evidence="1">
    <location>
        <begin position="45"/>
        <end position="91"/>
    </location>
</feature>
<dbReference type="EMBL" id="JACEIP010000017">
    <property type="protein sequence ID" value="MBA4543527.1"/>
    <property type="molecule type" value="Genomic_DNA"/>
</dbReference>
<sequence length="91" mass="10476">MNERDECFSAVTFAEGNNGLEKEIIFKAYIAVGGVKMEDWWKQSNQDLKPENPKSNWVTGKDGKEDAIPRQYLGAKPDAQLDHKRKHPWEN</sequence>
<comment type="caution">
    <text evidence="2">The sequence shown here is derived from an EMBL/GenBank/DDBJ whole genome shotgun (WGS) entry which is preliminary data.</text>
</comment>
<evidence type="ECO:0000256" key="1">
    <source>
        <dbReference type="SAM" id="MobiDB-lite"/>
    </source>
</evidence>
<protein>
    <submittedName>
        <fullName evidence="2">Uncharacterized protein</fullName>
    </submittedName>
</protein>
<evidence type="ECO:0000313" key="3">
    <source>
        <dbReference type="Proteomes" id="UP000530514"/>
    </source>
</evidence>
<dbReference type="AlphaFoldDB" id="A0A7W1XBB8"/>
<name>A0A7W1XBB8_9BACL</name>
<reference evidence="2 3" key="1">
    <citation type="submission" date="2020-07" db="EMBL/GenBank/DDBJ databases">
        <authorList>
            <person name="Feng H."/>
        </authorList>
    </citation>
    <scope>NUCLEOTIDE SEQUENCE [LARGE SCALE GENOMIC DNA]</scope>
    <source>
        <strain evidence="3">s-11</strain>
    </source>
</reference>
<dbReference type="Proteomes" id="UP000530514">
    <property type="component" value="Unassembled WGS sequence"/>
</dbReference>